<comment type="caution">
    <text evidence="1">The sequence shown here is derived from an EMBL/GenBank/DDBJ whole genome shotgun (WGS) entry which is preliminary data.</text>
</comment>
<name>A0A164MGR8_BACCE</name>
<dbReference type="Proteomes" id="UP000076482">
    <property type="component" value="Unassembled WGS sequence"/>
</dbReference>
<keyword evidence="1" id="KW-0808">Transferase</keyword>
<evidence type="ECO:0000313" key="2">
    <source>
        <dbReference type="Proteomes" id="UP000076482"/>
    </source>
</evidence>
<dbReference type="GO" id="GO:0016740">
    <property type="term" value="F:transferase activity"/>
    <property type="evidence" value="ECO:0007669"/>
    <property type="project" value="UniProtKB-KW"/>
</dbReference>
<proteinExistence type="predicted"/>
<dbReference type="PATRIC" id="fig|1396.535.peg.532"/>
<dbReference type="EMBL" id="LJKE01000076">
    <property type="protein sequence ID" value="KZD59378.1"/>
    <property type="molecule type" value="Genomic_DNA"/>
</dbReference>
<dbReference type="RefSeq" id="WP_063262159.1">
    <property type="nucleotide sequence ID" value="NZ_LJKE01000076.1"/>
</dbReference>
<accession>A0A164MGR8</accession>
<dbReference type="AlphaFoldDB" id="A0A164MGR8"/>
<sequence>MYTKEYVELTGFPIFQEYKCTYPDPLLEFDVDWWTVSELKELFDITLTPQEKETRIQAFKTGTGYRGFAAVYSKKEILDMRLVINE</sequence>
<gene>
    <name evidence="1" type="ORF">B4088_4160</name>
</gene>
<evidence type="ECO:0000313" key="1">
    <source>
        <dbReference type="EMBL" id="KZD59378.1"/>
    </source>
</evidence>
<protein>
    <submittedName>
        <fullName evidence="1">tRNA nucleotidyltransferase</fullName>
    </submittedName>
</protein>
<organism evidence="1 2">
    <name type="scientific">Bacillus cereus</name>
    <dbReference type="NCBI Taxonomy" id="1396"/>
    <lineage>
        <taxon>Bacteria</taxon>
        <taxon>Bacillati</taxon>
        <taxon>Bacillota</taxon>
        <taxon>Bacilli</taxon>
        <taxon>Bacillales</taxon>
        <taxon>Bacillaceae</taxon>
        <taxon>Bacillus</taxon>
        <taxon>Bacillus cereus group</taxon>
    </lineage>
</organism>
<reference evidence="1 2" key="1">
    <citation type="submission" date="2015-09" db="EMBL/GenBank/DDBJ databases">
        <title>Bacillus cereus food isolates.</title>
        <authorList>
            <person name="Boekhorst J."/>
        </authorList>
    </citation>
    <scope>NUCLEOTIDE SEQUENCE [LARGE SCALE GENOMIC DNA]</scope>
    <source>
        <strain evidence="1 2">B4088</strain>
    </source>
</reference>